<sequence>MYSCRCVLPHKGARNGAPIMGTFPHSALIGEIEMDDNITRFKRAFKNYTVLSPDYPASRFLHSLRELGFDGIPGNVPVMRYHKDAGVAFLVVDVPMYATEELSVTHSAEDRLLTIVGEPASEPDTGTKGSDAVEMDDFQLLRSVKKLTGFKHDIRIPADLKLDSVLHRNGVLSIKLTSTKPSKPQAVNVDITN</sequence>
<feature type="domain" description="SHSP" evidence="1">
    <location>
        <begin position="91"/>
        <end position="190"/>
    </location>
</feature>
<dbReference type="AlphaFoldDB" id="A0A285TTP0"/>
<dbReference type="SUPFAM" id="SSF49764">
    <property type="entry name" value="HSP20-like chaperones"/>
    <property type="match status" value="1"/>
</dbReference>
<accession>A0A285TTP0</accession>
<dbReference type="Proteomes" id="UP000219068">
    <property type="component" value="Unassembled WGS sequence"/>
</dbReference>
<dbReference type="EMBL" id="OBMM01000005">
    <property type="protein sequence ID" value="SOC27464.1"/>
    <property type="molecule type" value="Genomic_DNA"/>
</dbReference>
<evidence type="ECO:0000313" key="3">
    <source>
        <dbReference type="Proteomes" id="UP000219068"/>
    </source>
</evidence>
<evidence type="ECO:0000259" key="1">
    <source>
        <dbReference type="Pfam" id="PF00011"/>
    </source>
</evidence>
<proteinExistence type="predicted"/>
<dbReference type="InterPro" id="IPR008978">
    <property type="entry name" value="HSP20-like_chaperone"/>
</dbReference>
<name>A0A285TTP0_9PROT</name>
<reference evidence="2 3" key="1">
    <citation type="submission" date="2017-08" db="EMBL/GenBank/DDBJ databases">
        <authorList>
            <person name="de Groot N.N."/>
        </authorList>
    </citation>
    <scope>NUCLEOTIDE SEQUENCE [LARGE SCALE GENOMIC DNA]</scope>
    <source>
        <strain evidence="2 3">USBA 78</strain>
    </source>
</reference>
<dbReference type="InterPro" id="IPR002068">
    <property type="entry name" value="A-crystallin/Hsp20_dom"/>
</dbReference>
<protein>
    <submittedName>
        <fullName evidence="2">Molecular chaperone IbpA, HSP20 family</fullName>
    </submittedName>
</protein>
<dbReference type="Pfam" id="PF00011">
    <property type="entry name" value="HSP20"/>
    <property type="match status" value="1"/>
</dbReference>
<dbReference type="Gene3D" id="2.60.40.790">
    <property type="match status" value="1"/>
</dbReference>
<evidence type="ECO:0000313" key="2">
    <source>
        <dbReference type="EMBL" id="SOC27464.1"/>
    </source>
</evidence>
<gene>
    <name evidence="2" type="ORF">SAMN05428964_105429</name>
</gene>
<organism evidence="2 3">
    <name type="scientific">Thalassospira xiamenensis</name>
    <dbReference type="NCBI Taxonomy" id="220697"/>
    <lineage>
        <taxon>Bacteria</taxon>
        <taxon>Pseudomonadati</taxon>
        <taxon>Pseudomonadota</taxon>
        <taxon>Alphaproteobacteria</taxon>
        <taxon>Rhodospirillales</taxon>
        <taxon>Thalassospiraceae</taxon>
        <taxon>Thalassospira</taxon>
    </lineage>
</organism>